<gene>
    <name evidence="1" type="ORF">HRG_04312</name>
</gene>
<dbReference type="AlphaFoldDB" id="A0A9P8N0U9"/>
<evidence type="ECO:0000313" key="2">
    <source>
        <dbReference type="Proteomes" id="UP000824596"/>
    </source>
</evidence>
<evidence type="ECO:0000313" key="1">
    <source>
        <dbReference type="EMBL" id="KAH0963884.1"/>
    </source>
</evidence>
<organism evidence="1 2">
    <name type="scientific">Hirsutella rhossiliensis</name>
    <dbReference type="NCBI Taxonomy" id="111463"/>
    <lineage>
        <taxon>Eukaryota</taxon>
        <taxon>Fungi</taxon>
        <taxon>Dikarya</taxon>
        <taxon>Ascomycota</taxon>
        <taxon>Pezizomycotina</taxon>
        <taxon>Sordariomycetes</taxon>
        <taxon>Hypocreomycetidae</taxon>
        <taxon>Hypocreales</taxon>
        <taxon>Ophiocordycipitaceae</taxon>
        <taxon>Hirsutella</taxon>
    </lineage>
</organism>
<accession>A0A9P8N0U9</accession>
<protein>
    <submittedName>
        <fullName evidence="1">Uncharacterized protein</fullName>
    </submittedName>
</protein>
<comment type="caution">
    <text evidence="1">The sequence shown here is derived from an EMBL/GenBank/DDBJ whole genome shotgun (WGS) entry which is preliminary data.</text>
</comment>
<dbReference type="EMBL" id="JAIZPD010000004">
    <property type="protein sequence ID" value="KAH0963884.1"/>
    <property type="molecule type" value="Genomic_DNA"/>
</dbReference>
<dbReference type="OrthoDB" id="4636359at2759"/>
<dbReference type="RefSeq" id="XP_044721397.1">
    <property type="nucleotide sequence ID" value="XM_044862783.1"/>
</dbReference>
<sequence>MDPFESLSCELRLLVLESASTRDDMVRLSHASPALLQARLAFRATLDTYFRKKELSAIFPRDLLQDAMAIVLFPKKDILDEKRSKARVEKHMETWATKEFPDPSDEYSRLQRLYKQLKSQLEFDHLSATEKYRLLKTFLRFELYSKLFSAGIFKLAESGDQAQYTASSWSWGYLNKMENTSLAAYEREGFCCVAEYIHCLYAVLRAYAQGYLDYPDAYPKLSGASFDNHSTFWGNSIVPGIHNDHFSTRRFLGDRIYLGTLLGGFDCLDRLLGAEKIEAISFFL</sequence>
<keyword evidence="2" id="KW-1185">Reference proteome</keyword>
<dbReference type="GeneID" id="68353441"/>
<proteinExistence type="predicted"/>
<dbReference type="Proteomes" id="UP000824596">
    <property type="component" value="Unassembled WGS sequence"/>
</dbReference>
<name>A0A9P8N0U9_9HYPO</name>
<reference evidence="1" key="1">
    <citation type="submission" date="2021-09" db="EMBL/GenBank/DDBJ databases">
        <title>A high-quality genome of the endoparasitic fungus Hirsutella rhossiliensis with a comparison of Hirsutella genomes reveals transposable elements contributing to genome size variation.</title>
        <authorList>
            <person name="Lin R."/>
            <person name="Jiao Y."/>
            <person name="Sun X."/>
            <person name="Ling J."/>
            <person name="Xie B."/>
            <person name="Cheng X."/>
        </authorList>
    </citation>
    <scope>NUCLEOTIDE SEQUENCE</scope>
    <source>
        <strain evidence="1">HR02</strain>
    </source>
</reference>